<dbReference type="KEGG" id="nani:NCTC12227_00995"/>
<feature type="domain" description="HTH cro/C1-type" evidence="2">
    <location>
        <begin position="23"/>
        <end position="57"/>
    </location>
</feature>
<evidence type="ECO:0000313" key="4">
    <source>
        <dbReference type="Proteomes" id="UP000268229"/>
    </source>
</evidence>
<dbReference type="PANTHER" id="PTHR34475">
    <property type="match status" value="1"/>
</dbReference>
<name>A0A448UBK5_9NEIS</name>
<dbReference type="SUPFAM" id="SSF47413">
    <property type="entry name" value="lambda repressor-like DNA-binding domains"/>
    <property type="match status" value="1"/>
</dbReference>
<dbReference type="AlphaFoldDB" id="A0A448UBK5"/>
<dbReference type="OrthoDB" id="8561330at2"/>
<dbReference type="RefSeq" id="WP_126304595.1">
    <property type="nucleotide sequence ID" value="NZ_LR134516.1"/>
</dbReference>
<feature type="transmembrane region" description="Helical" evidence="1">
    <location>
        <begin position="122"/>
        <end position="139"/>
    </location>
</feature>
<dbReference type="CDD" id="cd00093">
    <property type="entry name" value="HTH_XRE"/>
    <property type="match status" value="1"/>
</dbReference>
<gene>
    <name evidence="3" type="primary">rodZ</name>
    <name evidence="3" type="ORF">NCTC12227_00995</name>
</gene>
<reference evidence="3 4" key="1">
    <citation type="submission" date="2018-12" db="EMBL/GenBank/DDBJ databases">
        <authorList>
            <consortium name="Pathogen Informatics"/>
        </authorList>
    </citation>
    <scope>NUCLEOTIDE SEQUENCE [LARGE SCALE GENOMIC DNA]</scope>
    <source>
        <strain evidence="3 4">NCTC12227</strain>
    </source>
</reference>
<dbReference type="Gene3D" id="1.10.260.40">
    <property type="entry name" value="lambda repressor-like DNA-binding domains"/>
    <property type="match status" value="1"/>
</dbReference>
<proteinExistence type="predicted"/>
<sequence>MNDNQNTEQQYANNAAIEMGAKLRYARERKGFSIGEVAERLKLPARQIEGLESGNYEGMPEPIFIRGFLRTYGRFLGLDESEVASYLDYILPQNRSNLYAIERNNQSLNYQQTEIKKSFPKWVAGLLVLTLVGAGVYVWQNKSNLEYAKQTDSNIQPELSNASAPNLQASNISVVAMGSEVESAIVPASQELVSGGQAVATSAIVNSKQQASDSESAQASAPTLTVAASDIALIAADELVVKVRYRSNLVIKDKDGQFVINKIVPAGSEHRFRGGAPYNVWIGYASGATANYGGQDISVSKHMVGKKTSAFIAGQ</sequence>
<dbReference type="InterPro" id="IPR050400">
    <property type="entry name" value="Bact_Cytoskel_RodZ"/>
</dbReference>
<dbReference type="PROSITE" id="PS50943">
    <property type="entry name" value="HTH_CROC1"/>
    <property type="match status" value="1"/>
</dbReference>
<keyword evidence="1" id="KW-0812">Transmembrane</keyword>
<dbReference type="GO" id="GO:0003677">
    <property type="term" value="F:DNA binding"/>
    <property type="evidence" value="ECO:0007669"/>
    <property type="project" value="InterPro"/>
</dbReference>
<evidence type="ECO:0000313" key="3">
    <source>
        <dbReference type="EMBL" id="VEJ21268.1"/>
    </source>
</evidence>
<dbReference type="InterPro" id="IPR001387">
    <property type="entry name" value="Cro/C1-type_HTH"/>
</dbReference>
<dbReference type="STRING" id="326522.BWD08_03075"/>
<dbReference type="EMBL" id="LR134516">
    <property type="protein sequence ID" value="VEJ21268.1"/>
    <property type="molecule type" value="Genomic_DNA"/>
</dbReference>
<evidence type="ECO:0000256" key="1">
    <source>
        <dbReference type="SAM" id="Phobius"/>
    </source>
</evidence>
<keyword evidence="1" id="KW-0472">Membrane</keyword>
<organism evidence="3 4">
    <name type="scientific">Neisseria animaloris</name>
    <dbReference type="NCBI Taxonomy" id="326522"/>
    <lineage>
        <taxon>Bacteria</taxon>
        <taxon>Pseudomonadati</taxon>
        <taxon>Pseudomonadota</taxon>
        <taxon>Betaproteobacteria</taxon>
        <taxon>Neisseriales</taxon>
        <taxon>Neisseriaceae</taxon>
        <taxon>Neisseria</taxon>
    </lineage>
</organism>
<dbReference type="Proteomes" id="UP000268229">
    <property type="component" value="Chromosome"/>
</dbReference>
<keyword evidence="1" id="KW-1133">Transmembrane helix</keyword>
<dbReference type="Pfam" id="PF13464">
    <property type="entry name" value="RodZ_C"/>
    <property type="match status" value="1"/>
</dbReference>
<protein>
    <submittedName>
        <fullName evidence="3">Cytoskeleton protein rodZ</fullName>
    </submittedName>
</protein>
<accession>A0A448UBK5</accession>
<dbReference type="InterPro" id="IPR010982">
    <property type="entry name" value="Lambda_DNA-bd_dom_sf"/>
</dbReference>
<evidence type="ECO:0000259" key="2">
    <source>
        <dbReference type="PROSITE" id="PS50943"/>
    </source>
</evidence>
<dbReference type="PANTHER" id="PTHR34475:SF1">
    <property type="entry name" value="CYTOSKELETON PROTEIN RODZ"/>
    <property type="match status" value="1"/>
</dbReference>
<dbReference type="InterPro" id="IPR025194">
    <property type="entry name" value="RodZ-like_C"/>
</dbReference>
<dbReference type="Pfam" id="PF13413">
    <property type="entry name" value="HTH_25"/>
    <property type="match status" value="1"/>
</dbReference>
<keyword evidence="4" id="KW-1185">Reference proteome</keyword>
<dbReference type="SMART" id="SM00530">
    <property type="entry name" value="HTH_XRE"/>
    <property type="match status" value="1"/>
</dbReference>